<dbReference type="GO" id="GO:0048471">
    <property type="term" value="C:perinuclear region of cytoplasm"/>
    <property type="evidence" value="ECO:0007669"/>
    <property type="project" value="TreeGrafter"/>
</dbReference>
<dbReference type="EMBL" id="CDMZ01004622">
    <property type="protein sequence ID" value="CEM50302.1"/>
    <property type="molecule type" value="Genomic_DNA"/>
</dbReference>
<dbReference type="InterPro" id="IPR001611">
    <property type="entry name" value="Leu-rich_rpt"/>
</dbReference>
<feature type="compositionally biased region" description="Basic and acidic residues" evidence="4">
    <location>
        <begin position="40"/>
        <end position="66"/>
    </location>
</feature>
<proteinExistence type="predicted"/>
<sequence>MMRYIRTPPFPSPDFRSASVPLAEGRPGSSLRSPGEPLAEDVKGEAEISDQTEEKETRAEEERKVAVDTQTSEGSSLSSMMVLEILIKHAGLGEDDVSDLASERTSWGVSWLVLQMLKRGEVRLESPLERLDLSECTGLSPPKIFLLLGSLPNSTEDLTLGESAVGGAALPLLCKFLKSPSTVERLKKLTFAPESIGAEEASQVFPLLPPSLEFLSLNGNVLKRGLQAFAASLRSGAAACLKKLELNDTGLDVEGVKTFCSAVTAVKPRCLETLSVSGNRLGDEGMSVLAKILTPGVLPFMRALFLGNTGCLSKLVELIGKNKMIFLEVLDLEDERVDDQTAGELARILNSTALPYLRELNLSGTGIRREGAAALMSAFQSEERPPLETVSLSFSEVGEQEAKTLGGGGVPFRIEKLTVVLRGGCAIGFLNGVKDREEGEDCGWDYLDLILGSENAERDAEVVSVFAETIRQGRLNGGLWQLRLDLGGVKVTEILREMEDLREHEDCSCFPAVCRFDLREQMLSDEDLSSLGGVIRSGRLVNLESLLIAENSEIGKEGVEALFRGLSESVIQGENGPAVLEELDISHSKAGEGVGAAALVLSKGALPHVRQLSMRECQLSDEGMKGLGDMLRGGSLVALESLEVCENSFGRVGMESFFSAVSDCGLKFLRRLNMSYTRGGEGIGALGNALLLGQVPELRELELENCHLGDEGMEALGKAAREGHLSKLEFLDAAGNNVGKEGMISFFVGVAESEKQKGLESLKWLSLAGTRAGEAEGIAALSVALQKGKVPVLSYLRLSECCLGDEGLSALGGGVRAGGLKNVTDLVIGQNSFDKEGMDGFFGAVCELEEGGGGLESLEVLDLCETGGGRGVEALANALGAGRLPRLQHLVLSNSDLDDDGMRFLGEAFEKCSCPTLSNLGLSFNSLSPDGLVAFFGALKPQSLPTLSTLDVRLDELSADEEQRAAFEERATALFKEAQDKGKLLECVLDATSAEP</sequence>
<dbReference type="VEuPathDB" id="CryptoDB:Cvel_9917"/>
<feature type="region of interest" description="Disordered" evidence="4">
    <location>
        <begin position="1"/>
        <end position="73"/>
    </location>
</feature>
<dbReference type="InterPro" id="IPR027038">
    <property type="entry name" value="RanGap"/>
</dbReference>
<dbReference type="AlphaFoldDB" id="A0A0G4I0D5"/>
<organism evidence="5">
    <name type="scientific">Chromera velia CCMP2878</name>
    <dbReference type="NCBI Taxonomy" id="1169474"/>
    <lineage>
        <taxon>Eukaryota</taxon>
        <taxon>Sar</taxon>
        <taxon>Alveolata</taxon>
        <taxon>Colpodellida</taxon>
        <taxon>Chromeraceae</taxon>
        <taxon>Chromera</taxon>
    </lineage>
</organism>
<dbReference type="PANTHER" id="PTHR24113">
    <property type="entry name" value="RAN GTPASE-ACTIVATING PROTEIN 1"/>
    <property type="match status" value="1"/>
</dbReference>
<evidence type="ECO:0000256" key="3">
    <source>
        <dbReference type="ARBA" id="ARBA00022737"/>
    </source>
</evidence>
<evidence type="ECO:0000256" key="4">
    <source>
        <dbReference type="SAM" id="MobiDB-lite"/>
    </source>
</evidence>
<dbReference type="GO" id="GO:0005829">
    <property type="term" value="C:cytosol"/>
    <property type="evidence" value="ECO:0007669"/>
    <property type="project" value="TreeGrafter"/>
</dbReference>
<dbReference type="GO" id="GO:0031267">
    <property type="term" value="F:small GTPase binding"/>
    <property type="evidence" value="ECO:0007669"/>
    <property type="project" value="TreeGrafter"/>
</dbReference>
<evidence type="ECO:0000256" key="1">
    <source>
        <dbReference type="ARBA" id="ARBA00022468"/>
    </source>
</evidence>
<protein>
    <submittedName>
        <fullName evidence="5">Uncharacterized protein</fullName>
    </submittedName>
</protein>
<dbReference type="Gene3D" id="3.80.10.10">
    <property type="entry name" value="Ribonuclease Inhibitor"/>
    <property type="match status" value="3"/>
</dbReference>
<dbReference type="Pfam" id="PF13516">
    <property type="entry name" value="LRR_6"/>
    <property type="match status" value="5"/>
</dbReference>
<dbReference type="GO" id="GO:0006913">
    <property type="term" value="P:nucleocytoplasmic transport"/>
    <property type="evidence" value="ECO:0007669"/>
    <property type="project" value="TreeGrafter"/>
</dbReference>
<keyword evidence="1" id="KW-0343">GTPase activation</keyword>
<reference evidence="5" key="1">
    <citation type="submission" date="2014-11" db="EMBL/GenBank/DDBJ databases">
        <authorList>
            <person name="Otto D Thomas"/>
            <person name="Naeem Raeece"/>
        </authorList>
    </citation>
    <scope>NUCLEOTIDE SEQUENCE</scope>
</reference>
<accession>A0A0G4I0D5</accession>
<evidence type="ECO:0000313" key="5">
    <source>
        <dbReference type="EMBL" id="CEM50302.1"/>
    </source>
</evidence>
<dbReference type="InterPro" id="IPR032675">
    <property type="entry name" value="LRR_dom_sf"/>
</dbReference>
<keyword evidence="2" id="KW-0433">Leucine-rich repeat</keyword>
<dbReference type="SUPFAM" id="SSF52047">
    <property type="entry name" value="RNI-like"/>
    <property type="match status" value="3"/>
</dbReference>
<dbReference type="SMART" id="SM00367">
    <property type="entry name" value="LRR_CC"/>
    <property type="match status" value="7"/>
</dbReference>
<dbReference type="SMART" id="SM00368">
    <property type="entry name" value="LRR_RI"/>
    <property type="match status" value="13"/>
</dbReference>
<gene>
    <name evidence="5" type="ORF">Cvel_9917</name>
</gene>
<dbReference type="GO" id="GO:0005634">
    <property type="term" value="C:nucleus"/>
    <property type="evidence" value="ECO:0007669"/>
    <property type="project" value="TreeGrafter"/>
</dbReference>
<dbReference type="PhylomeDB" id="A0A0G4I0D5"/>
<dbReference type="PANTHER" id="PTHR24113:SF12">
    <property type="entry name" value="RAN GTPASE-ACTIVATING PROTEIN 1"/>
    <property type="match status" value="1"/>
</dbReference>
<name>A0A0G4I0D5_9ALVE</name>
<evidence type="ECO:0000256" key="2">
    <source>
        <dbReference type="ARBA" id="ARBA00022614"/>
    </source>
</evidence>
<dbReference type="GO" id="GO:0005096">
    <property type="term" value="F:GTPase activator activity"/>
    <property type="evidence" value="ECO:0007669"/>
    <property type="project" value="UniProtKB-KW"/>
</dbReference>
<dbReference type="InterPro" id="IPR006553">
    <property type="entry name" value="Leu-rich_rpt_Cys-con_subtyp"/>
</dbReference>
<keyword evidence="3" id="KW-0677">Repeat</keyword>